<comment type="similarity">
    <text evidence="2">Belongs to the selenoprotein M/F family.</text>
</comment>
<evidence type="ECO:0000259" key="8">
    <source>
        <dbReference type="Pfam" id="PF08806"/>
    </source>
</evidence>
<keyword evidence="5" id="KW-0712">Selenocysteine</keyword>
<dbReference type="PANTHER" id="PTHR13077:SF6">
    <property type="entry name" value="SELENOPROTEIN F"/>
    <property type="match status" value="1"/>
</dbReference>
<evidence type="ECO:0000256" key="6">
    <source>
        <dbReference type="ARBA" id="ARBA00040775"/>
    </source>
</evidence>
<evidence type="ECO:0000256" key="7">
    <source>
        <dbReference type="SAM" id="SignalP"/>
    </source>
</evidence>
<keyword evidence="11" id="KW-1185">Reference proteome</keyword>
<evidence type="ECO:0000313" key="10">
    <source>
        <dbReference type="EnsemblMetazoa" id="HelroP163279"/>
    </source>
</evidence>
<reference evidence="11" key="1">
    <citation type="submission" date="2012-12" db="EMBL/GenBank/DDBJ databases">
        <authorList>
            <person name="Hellsten U."/>
            <person name="Grimwood J."/>
            <person name="Chapman J.A."/>
            <person name="Shapiro H."/>
            <person name="Aerts A."/>
            <person name="Otillar R.P."/>
            <person name="Terry A.Y."/>
            <person name="Boore J.L."/>
            <person name="Simakov O."/>
            <person name="Marletaz F."/>
            <person name="Cho S.-J."/>
            <person name="Edsinger-Gonzales E."/>
            <person name="Havlak P."/>
            <person name="Kuo D.-H."/>
            <person name="Larsson T."/>
            <person name="Lv J."/>
            <person name="Arendt D."/>
            <person name="Savage R."/>
            <person name="Osoegawa K."/>
            <person name="de Jong P."/>
            <person name="Lindberg D.R."/>
            <person name="Seaver E.C."/>
            <person name="Weisblat D.A."/>
            <person name="Putnam N.H."/>
            <person name="Grigoriev I.V."/>
            <person name="Rokhsar D.S."/>
        </authorList>
    </citation>
    <scope>NUCLEOTIDE SEQUENCE</scope>
</reference>
<dbReference type="EMBL" id="AMQM01001367">
    <property type="status" value="NOT_ANNOTATED_CDS"/>
    <property type="molecule type" value="Genomic_DNA"/>
</dbReference>
<keyword evidence="3 7" id="KW-0732">Signal</keyword>
<dbReference type="InterPro" id="IPR038219">
    <property type="entry name" value="Sep15/SelM_sf"/>
</dbReference>
<dbReference type="CTD" id="20200002"/>
<dbReference type="OrthoDB" id="1910009at2759"/>
<feature type="domain" description="Selenoprotein F/M" evidence="8">
    <location>
        <begin position="104"/>
        <end position="154"/>
    </location>
</feature>
<dbReference type="RefSeq" id="XP_009025443.1">
    <property type="nucleotide sequence ID" value="XM_009027195.1"/>
</dbReference>
<dbReference type="GO" id="GO:0005788">
    <property type="term" value="C:endoplasmic reticulum lumen"/>
    <property type="evidence" value="ECO:0000318"/>
    <property type="project" value="GO_Central"/>
</dbReference>
<dbReference type="AlphaFoldDB" id="T1ETV2"/>
<keyword evidence="4" id="KW-0256">Endoplasmic reticulum</keyword>
<feature type="chain" id="PRO_5010980039" description="Selenoprotein F" evidence="7">
    <location>
        <begin position="23"/>
        <end position="156"/>
    </location>
</feature>
<dbReference type="InterPro" id="IPR039992">
    <property type="entry name" value="Sep15_SelM"/>
</dbReference>
<accession>T1ETV2</accession>
<dbReference type="PANTHER" id="PTHR13077">
    <property type="entry name" value="SELENOPROTEIN F"/>
    <property type="match status" value="1"/>
</dbReference>
<evidence type="ECO:0000256" key="2">
    <source>
        <dbReference type="ARBA" id="ARBA00005742"/>
    </source>
</evidence>
<organism evidence="10 11">
    <name type="scientific">Helobdella robusta</name>
    <name type="common">Californian leech</name>
    <dbReference type="NCBI Taxonomy" id="6412"/>
    <lineage>
        <taxon>Eukaryota</taxon>
        <taxon>Metazoa</taxon>
        <taxon>Spiralia</taxon>
        <taxon>Lophotrochozoa</taxon>
        <taxon>Annelida</taxon>
        <taxon>Clitellata</taxon>
        <taxon>Hirudinea</taxon>
        <taxon>Rhynchobdellida</taxon>
        <taxon>Glossiphoniidae</taxon>
        <taxon>Helobdella</taxon>
    </lineage>
</organism>
<dbReference type="InterPro" id="IPR014912">
    <property type="entry name" value="Sep15_SelM_dom"/>
</dbReference>
<evidence type="ECO:0000313" key="11">
    <source>
        <dbReference type="Proteomes" id="UP000015101"/>
    </source>
</evidence>
<evidence type="ECO:0000256" key="1">
    <source>
        <dbReference type="ARBA" id="ARBA00004319"/>
    </source>
</evidence>
<dbReference type="Gene3D" id="3.40.30.50">
    <property type="entry name" value="Sep15/SelM thioredoxin-like domain, active-site redox motif"/>
    <property type="match status" value="1"/>
</dbReference>
<dbReference type="GO" id="GO:0016491">
    <property type="term" value="F:oxidoreductase activity"/>
    <property type="evidence" value="ECO:0000318"/>
    <property type="project" value="GO_Central"/>
</dbReference>
<dbReference type="HOGENOM" id="CLU_119280_1_0_1"/>
<feature type="signal peptide" evidence="7">
    <location>
        <begin position="1"/>
        <end position="22"/>
    </location>
</feature>
<dbReference type="EnsemblMetazoa" id="HelroT163279">
    <property type="protein sequence ID" value="HelroP163279"/>
    <property type="gene ID" value="HelroG163279"/>
</dbReference>
<dbReference type="GeneID" id="20200002"/>
<proteinExistence type="inferred from homology"/>
<dbReference type="eggNOG" id="KOG3384">
    <property type="taxonomic scope" value="Eukaryota"/>
</dbReference>
<dbReference type="KEGG" id="hro:HELRODRAFT_163279"/>
<name>T1ETV2_HELRO</name>
<dbReference type="InterPro" id="IPR036249">
    <property type="entry name" value="Thioredoxin-like_sf"/>
</dbReference>
<dbReference type="OMA" id="LEMCNCK"/>
<evidence type="ECO:0000256" key="4">
    <source>
        <dbReference type="ARBA" id="ARBA00022824"/>
    </source>
</evidence>
<protein>
    <recommendedName>
        <fullName evidence="6">Selenoprotein F</fullName>
    </recommendedName>
</protein>
<dbReference type="EMBL" id="KB097495">
    <property type="protein sequence ID" value="ESN96235.1"/>
    <property type="molecule type" value="Genomic_DNA"/>
</dbReference>
<sequence>MELKAQILSPAITLCMAVVTWCQTIDFDHCLSAGFTKDLTCRSCKDLPRYRLDFLVEDCNSCCAAEDELPQKPNNVIILYFCSPTHLLNLVYVNENWVGIRKLKPKQFPGLEIRYVRGADPTVKLMNENRETVEVLGVDKWNTDSIEEFFKERLSS</sequence>
<dbReference type="SUPFAM" id="SSF52833">
    <property type="entry name" value="Thioredoxin-like"/>
    <property type="match status" value="1"/>
</dbReference>
<evidence type="ECO:0000256" key="5">
    <source>
        <dbReference type="ARBA" id="ARBA00022933"/>
    </source>
</evidence>
<evidence type="ECO:0000313" key="9">
    <source>
        <dbReference type="EMBL" id="ESN96235.1"/>
    </source>
</evidence>
<dbReference type="InParanoid" id="T1ETV2"/>
<dbReference type="FunCoup" id="T1ETV2">
    <property type="interactions" value="1310"/>
</dbReference>
<comment type="subcellular location">
    <subcellularLocation>
        <location evidence="1">Endoplasmic reticulum lumen</location>
    </subcellularLocation>
</comment>
<reference evidence="9 11" key="2">
    <citation type="journal article" date="2013" name="Nature">
        <title>Insights into bilaterian evolution from three spiralian genomes.</title>
        <authorList>
            <person name="Simakov O."/>
            <person name="Marletaz F."/>
            <person name="Cho S.J."/>
            <person name="Edsinger-Gonzales E."/>
            <person name="Havlak P."/>
            <person name="Hellsten U."/>
            <person name="Kuo D.H."/>
            <person name="Larsson T."/>
            <person name="Lv J."/>
            <person name="Arendt D."/>
            <person name="Savage R."/>
            <person name="Osoegawa K."/>
            <person name="de Jong P."/>
            <person name="Grimwood J."/>
            <person name="Chapman J.A."/>
            <person name="Shapiro H."/>
            <person name="Aerts A."/>
            <person name="Otillar R.P."/>
            <person name="Terry A.Y."/>
            <person name="Boore J.L."/>
            <person name="Grigoriev I.V."/>
            <person name="Lindberg D.R."/>
            <person name="Seaver E.C."/>
            <person name="Weisblat D.A."/>
            <person name="Putnam N.H."/>
            <person name="Rokhsar D.S."/>
        </authorList>
    </citation>
    <scope>NUCLEOTIDE SEQUENCE</scope>
</reference>
<dbReference type="Proteomes" id="UP000015101">
    <property type="component" value="Unassembled WGS sequence"/>
</dbReference>
<dbReference type="Pfam" id="PF08806">
    <property type="entry name" value="Sep15_SelM"/>
    <property type="match status" value="1"/>
</dbReference>
<reference evidence="10" key="3">
    <citation type="submission" date="2015-06" db="UniProtKB">
        <authorList>
            <consortium name="EnsemblMetazoa"/>
        </authorList>
    </citation>
    <scope>IDENTIFICATION</scope>
</reference>
<evidence type="ECO:0000256" key="3">
    <source>
        <dbReference type="ARBA" id="ARBA00022729"/>
    </source>
</evidence>
<gene>
    <name evidence="10" type="primary">20200002</name>
    <name evidence="9" type="ORF">HELRODRAFT_163279</name>
</gene>